<name>J3PA18_GAET3</name>
<feature type="region of interest" description="Disordered" evidence="1">
    <location>
        <begin position="73"/>
        <end position="108"/>
    </location>
</feature>
<proteinExistence type="predicted"/>
<dbReference type="HOGENOM" id="CLU_2197164_0_0_1"/>
<accession>J3PA18</accession>
<dbReference type="GeneID" id="20350799"/>
<dbReference type="EMBL" id="GL385399">
    <property type="protein sequence ID" value="EJT73504.1"/>
    <property type="molecule type" value="Genomic_DNA"/>
</dbReference>
<feature type="compositionally biased region" description="Basic and acidic residues" evidence="1">
    <location>
        <begin position="93"/>
        <end position="108"/>
    </location>
</feature>
<reference evidence="3" key="4">
    <citation type="journal article" date="2015" name="G3 (Bethesda)">
        <title>Genome sequences of three phytopathogenic species of the Magnaporthaceae family of fungi.</title>
        <authorList>
            <person name="Okagaki L.H."/>
            <person name="Nunes C.C."/>
            <person name="Sailsbery J."/>
            <person name="Clay B."/>
            <person name="Brown D."/>
            <person name="John T."/>
            <person name="Oh Y."/>
            <person name="Young N."/>
            <person name="Fitzgerald M."/>
            <person name="Haas B.J."/>
            <person name="Zeng Q."/>
            <person name="Young S."/>
            <person name="Adiconis X."/>
            <person name="Fan L."/>
            <person name="Levin J.Z."/>
            <person name="Mitchell T.K."/>
            <person name="Okubara P.A."/>
            <person name="Farman M.L."/>
            <person name="Kohn L.M."/>
            <person name="Birren B."/>
            <person name="Ma L.-J."/>
            <person name="Dean R.A."/>
        </authorList>
    </citation>
    <scope>NUCLEOTIDE SEQUENCE</scope>
    <source>
        <strain evidence="3">R3-111a-1</strain>
    </source>
</reference>
<gene>
    <name evidence="3" type="primary">20350799</name>
    <name evidence="2" type="ORF">GGTG_10341</name>
</gene>
<reference evidence="2" key="2">
    <citation type="submission" date="2010-07" db="EMBL/GenBank/DDBJ databases">
        <authorList>
            <consortium name="The Broad Institute Genome Sequencing Platform"/>
            <consortium name="Broad Institute Genome Sequencing Center for Infectious Disease"/>
            <person name="Ma L.-J."/>
            <person name="Dead R."/>
            <person name="Young S."/>
            <person name="Zeng Q."/>
            <person name="Koehrsen M."/>
            <person name="Alvarado L."/>
            <person name="Berlin A."/>
            <person name="Chapman S.B."/>
            <person name="Chen Z."/>
            <person name="Freedman E."/>
            <person name="Gellesch M."/>
            <person name="Goldberg J."/>
            <person name="Griggs A."/>
            <person name="Gujja S."/>
            <person name="Heilman E.R."/>
            <person name="Heiman D."/>
            <person name="Hepburn T."/>
            <person name="Howarth C."/>
            <person name="Jen D."/>
            <person name="Larson L."/>
            <person name="Mehta T."/>
            <person name="Neiman D."/>
            <person name="Pearson M."/>
            <person name="Roberts A."/>
            <person name="Saif S."/>
            <person name="Shea T."/>
            <person name="Shenoy N."/>
            <person name="Sisk P."/>
            <person name="Stolte C."/>
            <person name="Sykes S."/>
            <person name="Walk T."/>
            <person name="White J."/>
            <person name="Yandava C."/>
            <person name="Haas B."/>
            <person name="Nusbaum C."/>
            <person name="Birren B."/>
        </authorList>
    </citation>
    <scope>NUCLEOTIDE SEQUENCE</scope>
    <source>
        <strain evidence="2">R3-111a-1</strain>
    </source>
</reference>
<dbReference type="Proteomes" id="UP000006039">
    <property type="component" value="Unassembled WGS sequence"/>
</dbReference>
<reference evidence="3" key="5">
    <citation type="submission" date="2018-04" db="UniProtKB">
        <authorList>
            <consortium name="EnsemblFungi"/>
        </authorList>
    </citation>
    <scope>IDENTIFICATION</scope>
    <source>
        <strain evidence="3">R3-111a-1</strain>
    </source>
</reference>
<sequence>MPSPVLRVKRGFGTNNMAAKLDGEAGAQGANGEAQVGHRETAKATAPGRSLHANVGSFAARPSTAASLERLAGGPPEFAAAATSPAATGSAPREGRSKQRRRIETVES</sequence>
<dbReference type="VEuPathDB" id="FungiDB:GGTG_10341"/>
<organism evidence="2">
    <name type="scientific">Gaeumannomyces tritici (strain R3-111a-1)</name>
    <name type="common">Wheat and barley take-all root rot fungus</name>
    <name type="synonym">Gaeumannomyces graminis var. tritici</name>
    <dbReference type="NCBI Taxonomy" id="644352"/>
    <lineage>
        <taxon>Eukaryota</taxon>
        <taxon>Fungi</taxon>
        <taxon>Dikarya</taxon>
        <taxon>Ascomycota</taxon>
        <taxon>Pezizomycotina</taxon>
        <taxon>Sordariomycetes</taxon>
        <taxon>Sordariomycetidae</taxon>
        <taxon>Magnaporthales</taxon>
        <taxon>Magnaporthaceae</taxon>
        <taxon>Gaeumannomyces</taxon>
    </lineage>
</organism>
<reference evidence="2" key="3">
    <citation type="submission" date="2010-09" db="EMBL/GenBank/DDBJ databases">
        <title>Annotation of Gaeumannomyces graminis var. tritici R3-111a-1.</title>
        <authorList>
            <consortium name="The Broad Institute Genome Sequencing Platform"/>
            <person name="Ma L.-J."/>
            <person name="Dead R."/>
            <person name="Young S.K."/>
            <person name="Zeng Q."/>
            <person name="Gargeya S."/>
            <person name="Fitzgerald M."/>
            <person name="Haas B."/>
            <person name="Abouelleil A."/>
            <person name="Alvarado L."/>
            <person name="Arachchi H.M."/>
            <person name="Berlin A."/>
            <person name="Brown A."/>
            <person name="Chapman S.B."/>
            <person name="Chen Z."/>
            <person name="Dunbar C."/>
            <person name="Freedman E."/>
            <person name="Gearin G."/>
            <person name="Gellesch M."/>
            <person name="Goldberg J."/>
            <person name="Griggs A."/>
            <person name="Gujja S."/>
            <person name="Heiman D."/>
            <person name="Howarth C."/>
            <person name="Larson L."/>
            <person name="Lui A."/>
            <person name="MacDonald P.J.P."/>
            <person name="Mehta T."/>
            <person name="Montmayeur A."/>
            <person name="Murphy C."/>
            <person name="Neiman D."/>
            <person name="Pearson M."/>
            <person name="Priest M."/>
            <person name="Roberts A."/>
            <person name="Saif S."/>
            <person name="Shea T."/>
            <person name="Shenoy N."/>
            <person name="Sisk P."/>
            <person name="Stolte C."/>
            <person name="Sykes S."/>
            <person name="Yandava C."/>
            <person name="Wortman J."/>
            <person name="Nusbaum C."/>
            <person name="Birren B."/>
        </authorList>
    </citation>
    <scope>NUCLEOTIDE SEQUENCE</scope>
    <source>
        <strain evidence="2">R3-111a-1</strain>
    </source>
</reference>
<evidence type="ECO:0000313" key="3">
    <source>
        <dbReference type="EnsemblFungi" id="EJT73504"/>
    </source>
</evidence>
<protein>
    <submittedName>
        <fullName evidence="2 3">Uncharacterized protein</fullName>
    </submittedName>
</protein>
<evidence type="ECO:0000313" key="2">
    <source>
        <dbReference type="EMBL" id="EJT73504.1"/>
    </source>
</evidence>
<dbReference type="AlphaFoldDB" id="J3PA18"/>
<evidence type="ECO:0000313" key="4">
    <source>
        <dbReference type="Proteomes" id="UP000006039"/>
    </source>
</evidence>
<dbReference type="RefSeq" id="XP_009226478.1">
    <property type="nucleotide sequence ID" value="XM_009228214.1"/>
</dbReference>
<dbReference type="EnsemblFungi" id="EJT73504">
    <property type="protein sequence ID" value="EJT73504"/>
    <property type="gene ID" value="GGTG_10341"/>
</dbReference>
<reference evidence="4" key="1">
    <citation type="submission" date="2010-07" db="EMBL/GenBank/DDBJ databases">
        <title>The genome sequence of Gaeumannomyces graminis var. tritici strain R3-111a-1.</title>
        <authorList>
            <consortium name="The Broad Institute Genome Sequencing Platform"/>
            <person name="Ma L.-J."/>
            <person name="Dead R."/>
            <person name="Young S."/>
            <person name="Zeng Q."/>
            <person name="Koehrsen M."/>
            <person name="Alvarado L."/>
            <person name="Berlin A."/>
            <person name="Chapman S.B."/>
            <person name="Chen Z."/>
            <person name="Freedman E."/>
            <person name="Gellesch M."/>
            <person name="Goldberg J."/>
            <person name="Griggs A."/>
            <person name="Gujja S."/>
            <person name="Heilman E.R."/>
            <person name="Heiman D."/>
            <person name="Hepburn T."/>
            <person name="Howarth C."/>
            <person name="Jen D."/>
            <person name="Larson L."/>
            <person name="Mehta T."/>
            <person name="Neiman D."/>
            <person name="Pearson M."/>
            <person name="Roberts A."/>
            <person name="Saif S."/>
            <person name="Shea T."/>
            <person name="Shenoy N."/>
            <person name="Sisk P."/>
            <person name="Stolte C."/>
            <person name="Sykes S."/>
            <person name="Walk T."/>
            <person name="White J."/>
            <person name="Yandava C."/>
            <person name="Haas B."/>
            <person name="Nusbaum C."/>
            <person name="Birren B."/>
        </authorList>
    </citation>
    <scope>NUCLEOTIDE SEQUENCE [LARGE SCALE GENOMIC DNA]</scope>
    <source>
        <strain evidence="4">R3-111a-1</strain>
    </source>
</reference>
<evidence type="ECO:0000256" key="1">
    <source>
        <dbReference type="SAM" id="MobiDB-lite"/>
    </source>
</evidence>
<keyword evidence="4" id="KW-1185">Reference proteome</keyword>
<feature type="compositionally biased region" description="Low complexity" evidence="1">
    <location>
        <begin position="79"/>
        <end position="92"/>
    </location>
</feature>